<feature type="domain" description="Spt4/RpoE2 zinc finger" evidence="3">
    <location>
        <begin position="3"/>
        <end position="61"/>
    </location>
</feature>
<dbReference type="SUPFAM" id="SSF63393">
    <property type="entry name" value="RNA polymerase subunits"/>
    <property type="match status" value="1"/>
</dbReference>
<sequence>MSPRACRNCKTITDENICPNCRGADLGDDYSGLLIIIDHAGSQLAKKMDIKKEGRYALRIR</sequence>
<dbReference type="Pfam" id="PF06093">
    <property type="entry name" value="Spt4"/>
    <property type="match status" value="1"/>
</dbReference>
<dbReference type="PANTHER" id="PTHR40704">
    <property type="entry name" value="TRANSCRIPTION ELONGATION FACTOR SPT4"/>
    <property type="match status" value="1"/>
</dbReference>
<dbReference type="InterPro" id="IPR029040">
    <property type="entry name" value="RPABC4/Spt4"/>
</dbReference>
<dbReference type="Proteomes" id="UP000037210">
    <property type="component" value="Unassembled WGS sequence"/>
</dbReference>
<dbReference type="InterPro" id="IPR038589">
    <property type="entry name" value="Spt4_dom_sf"/>
</dbReference>
<dbReference type="GO" id="GO:0006355">
    <property type="term" value="P:regulation of DNA-templated transcription"/>
    <property type="evidence" value="ECO:0007669"/>
    <property type="project" value="UniProtKB-UniRule"/>
</dbReference>
<proteinExistence type="inferred from homology"/>
<keyword evidence="1 2" id="KW-0804">Transcription</keyword>
<protein>
    <recommendedName>
        <fullName evidence="2">Transcription elongation factor Spt4</fullName>
    </recommendedName>
</protein>
<keyword evidence="2" id="KW-0805">Transcription regulation</keyword>
<feature type="binding site" evidence="2">
    <location>
        <position position="21"/>
    </location>
    <ligand>
        <name>Zn(2+)</name>
        <dbReference type="ChEBI" id="CHEBI:29105"/>
    </ligand>
</feature>
<evidence type="ECO:0000313" key="4">
    <source>
        <dbReference type="EMBL" id="KON31132.1"/>
    </source>
</evidence>
<evidence type="ECO:0000313" key="5">
    <source>
        <dbReference type="Proteomes" id="UP000037210"/>
    </source>
</evidence>
<dbReference type="InterPro" id="IPR022800">
    <property type="entry name" value="Spt4/RpoE2_Znf"/>
</dbReference>
<dbReference type="InterPro" id="IPR007178">
    <property type="entry name" value="Spt4_arch"/>
</dbReference>
<organism evidence="4 5">
    <name type="scientific">miscellaneous Crenarchaeota group-15 archaeon DG-45</name>
    <dbReference type="NCBI Taxonomy" id="1685127"/>
    <lineage>
        <taxon>Archaea</taxon>
        <taxon>Candidatus Bathyarchaeota</taxon>
        <taxon>MCG-15</taxon>
    </lineage>
</organism>
<dbReference type="GO" id="GO:0000428">
    <property type="term" value="C:DNA-directed RNA polymerase complex"/>
    <property type="evidence" value="ECO:0007669"/>
    <property type="project" value="UniProtKB-KW"/>
</dbReference>
<dbReference type="HAMAP" id="MF_00949">
    <property type="entry name" value="Spt4_arch"/>
    <property type="match status" value="1"/>
</dbReference>
<keyword evidence="2" id="KW-0479">Metal-binding</keyword>
<accession>A0A0M0BRC1</accession>
<comment type="subunit">
    <text evidence="2">Heterodimer composed of Spt4 and Spt5.</text>
</comment>
<dbReference type="Gene3D" id="2.20.28.90">
    <property type="match status" value="1"/>
</dbReference>
<evidence type="ECO:0000256" key="1">
    <source>
        <dbReference type="ARBA" id="ARBA00023163"/>
    </source>
</evidence>
<dbReference type="NCBIfam" id="NF041664">
    <property type="entry name" value="RNAP_arch_Epp"/>
    <property type="match status" value="1"/>
</dbReference>
<feature type="binding site" evidence="2">
    <location>
        <position position="6"/>
    </location>
    <ligand>
        <name>Zn(2+)</name>
        <dbReference type="ChEBI" id="CHEBI:29105"/>
    </ligand>
</feature>
<comment type="function">
    <text evidence="2">Stimulates transcription elongation.</text>
</comment>
<dbReference type="PANTHER" id="PTHR40704:SF1">
    <property type="entry name" value="TRANSCRIPTION ELONGATION FACTOR SPT4"/>
    <property type="match status" value="1"/>
</dbReference>
<dbReference type="EMBL" id="LFWZ01000012">
    <property type="protein sequence ID" value="KON31132.1"/>
    <property type="molecule type" value="Genomic_DNA"/>
</dbReference>
<evidence type="ECO:0000256" key="2">
    <source>
        <dbReference type="HAMAP-Rule" id="MF_00949"/>
    </source>
</evidence>
<dbReference type="AlphaFoldDB" id="A0A0M0BRC1"/>
<feature type="binding site" evidence="2">
    <location>
        <position position="18"/>
    </location>
    <ligand>
        <name>Zn(2+)</name>
        <dbReference type="ChEBI" id="CHEBI:29105"/>
    </ligand>
</feature>
<comment type="similarity">
    <text evidence="2">Belongs to the archaeal Spt4 family.</text>
</comment>
<gene>
    <name evidence="2" type="primary">spt4</name>
    <name evidence="4" type="ORF">AC482_01770</name>
</gene>
<comment type="caution">
    <text evidence="4">The sequence shown here is derived from an EMBL/GenBank/DDBJ whole genome shotgun (WGS) entry which is preliminary data.</text>
</comment>
<reference evidence="4 5" key="1">
    <citation type="submission" date="2015-06" db="EMBL/GenBank/DDBJ databases">
        <title>New insights into the roles of widespread benthic archaea in carbon and nitrogen cycling.</title>
        <authorList>
            <person name="Lazar C.S."/>
            <person name="Baker B.J."/>
            <person name="Seitz K.W."/>
            <person name="Hyde A.S."/>
            <person name="Dick G.J."/>
            <person name="Hinrichs K.-U."/>
            <person name="Teske A.P."/>
        </authorList>
    </citation>
    <scope>NUCLEOTIDE SEQUENCE [LARGE SCALE GENOMIC DNA]</scope>
    <source>
        <strain evidence="4">DG-45</strain>
    </source>
</reference>
<feature type="binding site" evidence="2">
    <location>
        <position position="9"/>
    </location>
    <ligand>
        <name>Zn(2+)</name>
        <dbReference type="ChEBI" id="CHEBI:29105"/>
    </ligand>
</feature>
<evidence type="ECO:0000259" key="3">
    <source>
        <dbReference type="SMART" id="SM01389"/>
    </source>
</evidence>
<keyword evidence="2" id="KW-0862">Zinc</keyword>
<dbReference type="SMART" id="SM01389">
    <property type="entry name" value="Spt4"/>
    <property type="match status" value="1"/>
</dbReference>
<keyword evidence="4" id="KW-0240">DNA-directed RNA polymerase</keyword>
<dbReference type="GO" id="GO:0008270">
    <property type="term" value="F:zinc ion binding"/>
    <property type="evidence" value="ECO:0007669"/>
    <property type="project" value="UniProtKB-UniRule"/>
</dbReference>
<name>A0A0M0BRC1_9ARCH</name>